<dbReference type="Pfam" id="PF06367">
    <property type="entry name" value="Drf_FH3"/>
    <property type="match status" value="2"/>
</dbReference>
<dbReference type="Pfam" id="PF02181">
    <property type="entry name" value="FH2"/>
    <property type="match status" value="1"/>
</dbReference>
<evidence type="ECO:0000313" key="5">
    <source>
        <dbReference type="Proteomes" id="UP000710432"/>
    </source>
</evidence>
<evidence type="ECO:0000259" key="2">
    <source>
        <dbReference type="PROSITE" id="PS51232"/>
    </source>
</evidence>
<evidence type="ECO:0000313" key="4">
    <source>
        <dbReference type="EMBL" id="KAH0512263.1"/>
    </source>
</evidence>
<gene>
    <name evidence="4" type="ORF">LTLLF_145705</name>
</gene>
<dbReference type="InterPro" id="IPR015425">
    <property type="entry name" value="FH2_Formin"/>
</dbReference>
<dbReference type="PANTHER" id="PTHR45691:SF9">
    <property type="entry name" value="PROTEIN DIAPHANOUS HOMOLOG 3"/>
    <property type="match status" value="1"/>
</dbReference>
<protein>
    <submittedName>
        <fullName evidence="4">Protein diaphanous-like protein 3</fullName>
    </submittedName>
</protein>
<dbReference type="InterPro" id="IPR011989">
    <property type="entry name" value="ARM-like"/>
</dbReference>
<dbReference type="GO" id="GO:0003779">
    <property type="term" value="F:actin binding"/>
    <property type="evidence" value="ECO:0007669"/>
    <property type="project" value="InterPro"/>
</dbReference>
<dbReference type="InterPro" id="IPR042201">
    <property type="entry name" value="FH2_Formin_sf"/>
</dbReference>
<dbReference type="Gene3D" id="1.20.58.2220">
    <property type="entry name" value="Formin, FH2 domain"/>
    <property type="match status" value="1"/>
</dbReference>
<sequence length="458" mass="52593">MDPKQPNMMADVVKLLSAVCIVGEESILQISDSLEEVLEALTSAGEERKIDRFFPIVEGLRHNSVQLQVACMQLINALVTSPDDLDLRLHIRNEFMRCGLKEILPCTEAADVYDMLWSTVKNTRAEGYFVSILQHLLLIRNDHFIRQQYFKLIDECVSQIVLHRDGIDPDFSYRKRLDLDLGQFLAKRSTDDFEEKKVIKKRIKELKFLDPKIAQNLSIFLSSFRVPYKEIKTMILEVDETQLSESMIQNLLKHLPDEEQLNSLSQFRSDYNNLSEPEQFAVLMSNVKRLRPRLSAILFKLQFEEQVNNIKPDIMAVSTACEEIKKSNSFSKLLELVLLMGNYMNAGSRNAQTFGFDLSSLCKLKDIKSADQKTTLLHFLVDVCEEKHPDILHFVDDLAHLDKASREGDETGVMDSLLEALQSGAAFRDRRKRTPKPKGEFCACVFLGNNHREEQFLP</sequence>
<dbReference type="SMART" id="SM00498">
    <property type="entry name" value="FH2"/>
    <property type="match status" value="1"/>
</dbReference>
<dbReference type="Gene3D" id="1.25.10.10">
    <property type="entry name" value="Leucine-rich Repeat Variant"/>
    <property type="match status" value="1"/>
</dbReference>
<dbReference type="SUPFAM" id="SSF101447">
    <property type="entry name" value="Formin homology 2 domain (FH2 domain)"/>
    <property type="match status" value="1"/>
</dbReference>
<dbReference type="GO" id="GO:0005884">
    <property type="term" value="C:actin filament"/>
    <property type="evidence" value="ECO:0007669"/>
    <property type="project" value="TreeGrafter"/>
</dbReference>
<accession>A0A8J6GKA7</accession>
<organism evidence="4 5">
    <name type="scientific">Microtus ochrogaster</name>
    <name type="common">Prairie vole</name>
    <dbReference type="NCBI Taxonomy" id="79684"/>
    <lineage>
        <taxon>Eukaryota</taxon>
        <taxon>Metazoa</taxon>
        <taxon>Chordata</taxon>
        <taxon>Craniata</taxon>
        <taxon>Vertebrata</taxon>
        <taxon>Euteleostomi</taxon>
        <taxon>Mammalia</taxon>
        <taxon>Eutheria</taxon>
        <taxon>Euarchontoglires</taxon>
        <taxon>Glires</taxon>
        <taxon>Rodentia</taxon>
        <taxon>Myomorpha</taxon>
        <taxon>Muroidea</taxon>
        <taxon>Cricetidae</taxon>
        <taxon>Arvicolinae</taxon>
        <taxon>Microtus</taxon>
    </lineage>
</organism>
<dbReference type="EMBL" id="JAATJU010022022">
    <property type="protein sequence ID" value="KAH0512263.1"/>
    <property type="molecule type" value="Genomic_DNA"/>
</dbReference>
<reference evidence="4" key="1">
    <citation type="submission" date="2020-03" db="EMBL/GenBank/DDBJ databases">
        <title>Studies in the Genomics of Life Span.</title>
        <authorList>
            <person name="Glass D."/>
        </authorList>
    </citation>
    <scope>NUCLEOTIDE SEQUENCE</scope>
    <source>
        <strain evidence="4">LTLLF</strain>
        <tissue evidence="4">Muscle</tissue>
    </source>
</reference>
<proteinExistence type="predicted"/>
<feature type="domain" description="FH2" evidence="3">
    <location>
        <begin position="120"/>
        <end position="458"/>
    </location>
</feature>
<dbReference type="InterPro" id="IPR016024">
    <property type="entry name" value="ARM-type_fold"/>
</dbReference>
<dbReference type="PROSITE" id="PS51231">
    <property type="entry name" value="DAD"/>
    <property type="match status" value="1"/>
</dbReference>
<dbReference type="Pfam" id="PF06345">
    <property type="entry name" value="Drf_DAD"/>
    <property type="match status" value="1"/>
</dbReference>
<dbReference type="InterPro" id="IPR010465">
    <property type="entry name" value="Drf_DAD"/>
</dbReference>
<dbReference type="PROSITE" id="PS51444">
    <property type="entry name" value="FH2"/>
    <property type="match status" value="1"/>
</dbReference>
<dbReference type="SUPFAM" id="SSF48371">
    <property type="entry name" value="ARM repeat"/>
    <property type="match status" value="1"/>
</dbReference>
<dbReference type="PANTHER" id="PTHR45691">
    <property type="entry name" value="PROTEIN DIAPHANOUS"/>
    <property type="match status" value="1"/>
</dbReference>
<comment type="caution">
    <text evidence="4">The sequence shown here is derived from an EMBL/GenBank/DDBJ whole genome shotgun (WGS) entry which is preliminary data.</text>
</comment>
<dbReference type="InterPro" id="IPR014768">
    <property type="entry name" value="GBD/FH3_dom"/>
</dbReference>
<dbReference type="PROSITE" id="PS51232">
    <property type="entry name" value="GBD_FH3"/>
    <property type="match status" value="1"/>
</dbReference>
<dbReference type="InterPro" id="IPR014767">
    <property type="entry name" value="DAD_dom"/>
</dbReference>
<feature type="domain" description="GBD/FH3" evidence="2">
    <location>
        <begin position="1"/>
        <end position="259"/>
    </location>
</feature>
<dbReference type="Proteomes" id="UP000710432">
    <property type="component" value="Unassembled WGS sequence"/>
</dbReference>
<name>A0A8J6GKA7_MICOH</name>
<dbReference type="SMART" id="SM01139">
    <property type="entry name" value="Drf_FH3"/>
    <property type="match status" value="1"/>
</dbReference>
<evidence type="ECO:0000259" key="1">
    <source>
        <dbReference type="PROSITE" id="PS51231"/>
    </source>
</evidence>
<evidence type="ECO:0000259" key="3">
    <source>
        <dbReference type="PROSITE" id="PS51444"/>
    </source>
</evidence>
<dbReference type="InterPro" id="IPR051412">
    <property type="entry name" value="Formin_Homology_Diaphanous_sf"/>
</dbReference>
<dbReference type="Gene3D" id="1.10.238.150">
    <property type="entry name" value="Formin, FH3 diaphanous domain"/>
    <property type="match status" value="1"/>
</dbReference>
<feature type="domain" description="DAD" evidence="1">
    <location>
        <begin position="409"/>
        <end position="439"/>
    </location>
</feature>
<dbReference type="AlphaFoldDB" id="A0A8J6GKA7"/>
<dbReference type="InterPro" id="IPR010472">
    <property type="entry name" value="FH3_dom"/>
</dbReference>
<dbReference type="GO" id="GO:0030041">
    <property type="term" value="P:actin filament polymerization"/>
    <property type="evidence" value="ECO:0007669"/>
    <property type="project" value="TreeGrafter"/>
</dbReference>